<dbReference type="EMBL" id="JAUQOO010000028">
    <property type="protein sequence ID" value="MDO7930023.1"/>
    <property type="molecule type" value="Genomic_DNA"/>
</dbReference>
<evidence type="ECO:0000313" key="3">
    <source>
        <dbReference type="Proteomes" id="UP001223016"/>
    </source>
</evidence>
<feature type="transmembrane region" description="Helical" evidence="1">
    <location>
        <begin position="44"/>
        <end position="69"/>
    </location>
</feature>
<accession>A0ABT9CWZ2</accession>
<keyword evidence="1" id="KW-1133">Transmembrane helix</keyword>
<keyword evidence="1" id="KW-0472">Membrane</keyword>
<keyword evidence="1" id="KW-0812">Transmembrane</keyword>
<protein>
    <submittedName>
        <fullName evidence="2">Uncharacterized protein</fullName>
    </submittedName>
</protein>
<feature type="transmembrane region" description="Helical" evidence="1">
    <location>
        <begin position="7"/>
        <end position="24"/>
    </location>
</feature>
<feature type="transmembrane region" description="Helical" evidence="1">
    <location>
        <begin position="81"/>
        <end position="105"/>
    </location>
</feature>
<gene>
    <name evidence="2" type="ORF">Q6A51_24905</name>
</gene>
<proteinExistence type="predicted"/>
<evidence type="ECO:0000256" key="1">
    <source>
        <dbReference type="SAM" id="Phobius"/>
    </source>
</evidence>
<sequence length="136" mass="14780">MRISYRLLVAILLFVMAWVCLFFAGDGVPENSSDLSDTRGLPAVTIYTVMLQAISGVALLLATIGFVVSARFESSSWGKRVAVFSIFNICLLLTSIVGVFVIGFFLFEKTLGLVGILLYLAVIALVISALPKRSQR</sequence>
<comment type="caution">
    <text evidence="2">The sequence shown here is derived from an EMBL/GenBank/DDBJ whole genome shotgun (WGS) entry which is preliminary data.</text>
</comment>
<feature type="transmembrane region" description="Helical" evidence="1">
    <location>
        <begin position="111"/>
        <end position="130"/>
    </location>
</feature>
<reference evidence="2 3" key="1">
    <citation type="submission" date="2023-07" db="EMBL/GenBank/DDBJ databases">
        <title>Identification of four novel Pseudomonas species associated with bacterial leaf spot of cucurbits.</title>
        <authorList>
            <person name="Fullem K.R."/>
        </authorList>
    </citation>
    <scope>NUCLEOTIDE SEQUENCE [LARGE SCALE GENOMIC DNA]</scope>
    <source>
        <strain evidence="2 3">KFB 138</strain>
    </source>
</reference>
<evidence type="ECO:0000313" key="2">
    <source>
        <dbReference type="EMBL" id="MDO7930023.1"/>
    </source>
</evidence>
<organism evidence="2 3">
    <name type="scientific">Pseudomonas serbiensis</name>
    <dbReference type="NCBI Taxonomy" id="3064350"/>
    <lineage>
        <taxon>Bacteria</taxon>
        <taxon>Pseudomonadati</taxon>
        <taxon>Pseudomonadota</taxon>
        <taxon>Gammaproteobacteria</taxon>
        <taxon>Pseudomonadales</taxon>
        <taxon>Pseudomonadaceae</taxon>
        <taxon>Pseudomonas</taxon>
    </lineage>
</organism>
<dbReference type="RefSeq" id="WP_304575965.1">
    <property type="nucleotide sequence ID" value="NZ_JAUQOO010000028.1"/>
</dbReference>
<dbReference type="Proteomes" id="UP001223016">
    <property type="component" value="Unassembled WGS sequence"/>
</dbReference>
<keyword evidence="3" id="KW-1185">Reference proteome</keyword>
<name>A0ABT9CWZ2_9PSED</name>